<accession>A0ABV1E667</accession>
<evidence type="ECO:0000313" key="2">
    <source>
        <dbReference type="Proteomes" id="UP001489509"/>
    </source>
</evidence>
<keyword evidence="2" id="KW-1185">Reference proteome</keyword>
<dbReference type="Proteomes" id="UP001489509">
    <property type="component" value="Unassembled WGS sequence"/>
</dbReference>
<dbReference type="EMBL" id="JBBMFD010000028">
    <property type="protein sequence ID" value="MEQ2441538.1"/>
    <property type="molecule type" value="Genomic_DNA"/>
</dbReference>
<name>A0ABV1E667_9FIRM</name>
<evidence type="ECO:0000313" key="1">
    <source>
        <dbReference type="EMBL" id="MEQ2441538.1"/>
    </source>
</evidence>
<organism evidence="1 2">
    <name type="scientific">Solibaculum intestinale</name>
    <dbReference type="NCBI Taxonomy" id="3133165"/>
    <lineage>
        <taxon>Bacteria</taxon>
        <taxon>Bacillati</taxon>
        <taxon>Bacillota</taxon>
        <taxon>Clostridia</taxon>
        <taxon>Eubacteriales</taxon>
        <taxon>Oscillospiraceae</taxon>
        <taxon>Solibaculum</taxon>
    </lineage>
</organism>
<reference evidence="1 2" key="1">
    <citation type="submission" date="2024-03" db="EMBL/GenBank/DDBJ databases">
        <title>Human intestinal bacterial collection.</title>
        <authorList>
            <person name="Pauvert C."/>
            <person name="Hitch T.C.A."/>
            <person name="Clavel T."/>
        </authorList>
    </citation>
    <scope>NUCLEOTIDE SEQUENCE [LARGE SCALE GENOMIC DNA]</scope>
    <source>
        <strain evidence="1 2">CLA-JM-H44</strain>
    </source>
</reference>
<dbReference type="RefSeq" id="WP_349220681.1">
    <property type="nucleotide sequence ID" value="NZ_JBBMFD010000028.1"/>
</dbReference>
<proteinExistence type="predicted"/>
<comment type="caution">
    <text evidence="1">The sequence shown here is derived from an EMBL/GenBank/DDBJ whole genome shotgun (WGS) entry which is preliminary data.</text>
</comment>
<sequence>MPIDSLIRLAESEKGTQIFDIDNAKNVAAYAKEIKFAGAKFCDYPACVAAAAILEKKESLLK</sequence>
<gene>
    <name evidence="1" type="ORF">WMO26_11935</name>
</gene>
<protein>
    <submittedName>
        <fullName evidence="1">Uncharacterized protein</fullName>
    </submittedName>
</protein>